<dbReference type="RefSeq" id="WP_196125230.1">
    <property type="nucleotide sequence ID" value="NZ_JADPMR010000004.1"/>
</dbReference>
<dbReference type="Proteomes" id="UP000597206">
    <property type="component" value="Unassembled WGS sequence"/>
</dbReference>
<keyword evidence="2" id="KW-1185">Reference proteome</keyword>
<evidence type="ECO:0000313" key="1">
    <source>
        <dbReference type="EMBL" id="MBF9003320.1"/>
    </source>
</evidence>
<accession>A0ABS0GLY0</accession>
<dbReference type="EMBL" id="JADPMR010000004">
    <property type="protein sequence ID" value="MBF9003320.1"/>
    <property type="molecule type" value="Genomic_DNA"/>
</dbReference>
<proteinExistence type="predicted"/>
<sequence>MASVKYIESNINISSKFSIEDTAKIVSKTLNISLSFNDSGKYEEFIGYDETVLGIKISLISNPNDLICGYDLTFYGKANGNEVCGVADITDYILSLLEKTELECRKMD</sequence>
<comment type="caution">
    <text evidence="1">The sequence shown here is derived from an EMBL/GenBank/DDBJ whole genome shotgun (WGS) entry which is preliminary data.</text>
</comment>
<organism evidence="1 2">
    <name type="scientific">Vibrio nitrifigilis</name>
    <dbReference type="NCBI Taxonomy" id="2789781"/>
    <lineage>
        <taxon>Bacteria</taxon>
        <taxon>Pseudomonadati</taxon>
        <taxon>Pseudomonadota</taxon>
        <taxon>Gammaproteobacteria</taxon>
        <taxon>Vibrionales</taxon>
        <taxon>Vibrionaceae</taxon>
        <taxon>Vibrio</taxon>
    </lineage>
</organism>
<protein>
    <submittedName>
        <fullName evidence="1">Uncharacterized protein</fullName>
    </submittedName>
</protein>
<gene>
    <name evidence="1" type="ORF">I1A42_22835</name>
</gene>
<evidence type="ECO:0000313" key="2">
    <source>
        <dbReference type="Proteomes" id="UP000597206"/>
    </source>
</evidence>
<name>A0ABS0GLY0_9VIBR</name>
<reference evidence="1 2" key="1">
    <citation type="submission" date="2020-11" db="EMBL/GenBank/DDBJ databases">
        <title>Vibrio nitrifigilis sp. nov., a marine nitrogen-fixing bacterium isolated from the lagoon sediment of an islet inside an atoll.</title>
        <authorList>
            <person name="Wang L.-T."/>
            <person name="Shieh W.Y."/>
        </authorList>
    </citation>
    <scope>NUCLEOTIDE SEQUENCE [LARGE SCALE GENOMIC DNA]</scope>
    <source>
        <strain evidence="1 2">NFV-1</strain>
    </source>
</reference>